<comment type="caution">
    <text evidence="2">The sequence shown here is derived from an EMBL/GenBank/DDBJ whole genome shotgun (WGS) entry which is preliminary data.</text>
</comment>
<organism evidence="2 3">
    <name type="scientific">Saccharococcus caldoxylosilyticus</name>
    <dbReference type="NCBI Taxonomy" id="81408"/>
    <lineage>
        <taxon>Bacteria</taxon>
        <taxon>Bacillati</taxon>
        <taxon>Bacillota</taxon>
        <taxon>Bacilli</taxon>
        <taxon>Bacillales</taxon>
        <taxon>Anoxybacillaceae</taxon>
        <taxon>Saccharococcus</taxon>
    </lineage>
</organism>
<gene>
    <name evidence="2" type="ORF">B4119_1480</name>
</gene>
<sequence length="46" mass="5352">MREKEQYFPGSVVDIKDEGEESAETYKNSLSQELAEAIRREEEKSD</sequence>
<evidence type="ECO:0000313" key="2">
    <source>
        <dbReference type="EMBL" id="KYD04353.1"/>
    </source>
</evidence>
<dbReference type="RefSeq" id="WP_155835599.1">
    <property type="nucleotide sequence ID" value="NZ_JACICX010000015.1"/>
</dbReference>
<reference evidence="2 3" key="1">
    <citation type="submission" date="2016-01" db="EMBL/GenBank/DDBJ databases">
        <title>Draft Genome Sequences of Seven Thermophilic Sporeformers Isolated from Foods.</title>
        <authorList>
            <person name="Berendsen E.M."/>
            <person name="Wells-Bennik M.H."/>
            <person name="Krawcyk A.O."/>
            <person name="De Jong A."/>
            <person name="Holsappel S."/>
            <person name="Eijlander R.T."/>
            <person name="Kuipers O.P."/>
        </authorList>
    </citation>
    <scope>NUCLEOTIDE SEQUENCE [LARGE SCALE GENOMIC DNA]</scope>
    <source>
        <strain evidence="2 3">B4119</strain>
    </source>
</reference>
<dbReference type="PATRIC" id="fig|81408.3.peg.2235"/>
<dbReference type="EMBL" id="LQYS01000135">
    <property type="protein sequence ID" value="KYD04353.1"/>
    <property type="molecule type" value="Genomic_DNA"/>
</dbReference>
<dbReference type="AlphaFoldDB" id="A0A150KWB0"/>
<protein>
    <submittedName>
        <fullName evidence="2">Uncharacterized protein</fullName>
    </submittedName>
</protein>
<proteinExistence type="predicted"/>
<accession>A0A150KWB0</accession>
<evidence type="ECO:0000256" key="1">
    <source>
        <dbReference type="SAM" id="MobiDB-lite"/>
    </source>
</evidence>
<evidence type="ECO:0000313" key="3">
    <source>
        <dbReference type="Proteomes" id="UP000075455"/>
    </source>
</evidence>
<feature type="region of interest" description="Disordered" evidence="1">
    <location>
        <begin position="1"/>
        <end position="30"/>
    </location>
</feature>
<dbReference type="Proteomes" id="UP000075455">
    <property type="component" value="Unassembled WGS sequence"/>
</dbReference>
<name>A0A150KWB0_9BACL</name>